<dbReference type="RefSeq" id="XP_004989745.1">
    <property type="nucleotide sequence ID" value="XM_004989688.1"/>
</dbReference>
<feature type="compositionally biased region" description="Basic and acidic residues" evidence="1">
    <location>
        <begin position="29"/>
        <end position="38"/>
    </location>
</feature>
<accession>F2ULS0</accession>
<proteinExistence type="predicted"/>
<sequence>MSKTGPPVLKLVDFGYATTVTRTAAQPQAEEKAEEAMSHEWLMPSQQPSLDHPPLPLPTVLRQNYGVPRKLSRERVVDDALELHLPDLSVAASSSSILQHQSA</sequence>
<organism evidence="3">
    <name type="scientific">Salpingoeca rosetta (strain ATCC 50818 / BSB-021)</name>
    <dbReference type="NCBI Taxonomy" id="946362"/>
    <lineage>
        <taxon>Eukaryota</taxon>
        <taxon>Choanoflagellata</taxon>
        <taxon>Craspedida</taxon>
        <taxon>Salpingoecidae</taxon>
        <taxon>Salpingoeca</taxon>
    </lineage>
</organism>
<evidence type="ECO:0000313" key="3">
    <source>
        <dbReference type="Proteomes" id="UP000007799"/>
    </source>
</evidence>
<dbReference type="KEGG" id="sre:PTSG_08948"/>
<evidence type="ECO:0000256" key="1">
    <source>
        <dbReference type="SAM" id="MobiDB-lite"/>
    </source>
</evidence>
<dbReference type="EMBL" id="GL832981">
    <property type="protein sequence ID" value="EGD78069.1"/>
    <property type="molecule type" value="Genomic_DNA"/>
</dbReference>
<name>F2ULS0_SALR5</name>
<dbReference type="GeneID" id="16070298"/>
<reference evidence="2" key="1">
    <citation type="submission" date="2009-08" db="EMBL/GenBank/DDBJ databases">
        <title>Annotation of Salpingoeca rosetta.</title>
        <authorList>
            <consortium name="The Broad Institute Genome Sequencing Platform"/>
            <person name="Russ C."/>
            <person name="Cuomo C."/>
            <person name="Burger G."/>
            <person name="Gray M.W."/>
            <person name="Holland P.W.H."/>
            <person name="King N."/>
            <person name="Lang F.B.F."/>
            <person name="Roger A.J."/>
            <person name="Ruiz-Trillo I."/>
            <person name="Young S.K."/>
            <person name="Zeng Q."/>
            <person name="Gargeya S."/>
            <person name="Alvarado L."/>
            <person name="Berlin A."/>
            <person name="Chapman S.B."/>
            <person name="Chen Z."/>
            <person name="Freedman E."/>
            <person name="Gellesch M."/>
            <person name="Goldberg J."/>
            <person name="Griggs A."/>
            <person name="Gujja S."/>
            <person name="Heilman E."/>
            <person name="Heiman D."/>
            <person name="Howarth C."/>
            <person name="Mehta T."/>
            <person name="Neiman D."/>
            <person name="Pearson M."/>
            <person name="Roberts A."/>
            <person name="Saif S."/>
            <person name="Shea T."/>
            <person name="Shenoy N."/>
            <person name="Sisk P."/>
            <person name="Stolte C."/>
            <person name="Sykes S."/>
            <person name="White J."/>
            <person name="Yandava C."/>
            <person name="Haas B."/>
            <person name="Nusbaum C."/>
            <person name="Birren B."/>
        </authorList>
    </citation>
    <scope>NUCLEOTIDE SEQUENCE [LARGE SCALE GENOMIC DNA]</scope>
    <source>
        <strain evidence="2">ATCC 50818</strain>
    </source>
</reference>
<dbReference type="Proteomes" id="UP000007799">
    <property type="component" value="Unassembled WGS sequence"/>
</dbReference>
<keyword evidence="3" id="KW-1185">Reference proteome</keyword>
<dbReference type="InParanoid" id="F2ULS0"/>
<protein>
    <submittedName>
        <fullName evidence="2">Uncharacterized protein</fullName>
    </submittedName>
</protein>
<dbReference type="AlphaFoldDB" id="F2ULS0"/>
<gene>
    <name evidence="2" type="ORF">PTSG_08948</name>
</gene>
<evidence type="ECO:0000313" key="2">
    <source>
        <dbReference type="EMBL" id="EGD78069.1"/>
    </source>
</evidence>
<feature type="region of interest" description="Disordered" evidence="1">
    <location>
        <begin position="23"/>
        <end position="57"/>
    </location>
</feature>